<keyword evidence="3" id="KW-0479">Metal-binding</keyword>
<feature type="compositionally biased region" description="Acidic residues" evidence="7">
    <location>
        <begin position="34"/>
        <end position="53"/>
    </location>
</feature>
<keyword evidence="5" id="KW-0862">Zinc</keyword>
<dbReference type="Pfam" id="PF08925">
    <property type="entry name" value="DUF1907"/>
    <property type="match status" value="1"/>
</dbReference>
<dbReference type="GO" id="GO:0005634">
    <property type="term" value="C:nucleus"/>
    <property type="evidence" value="ECO:0007669"/>
    <property type="project" value="UniProtKB-SubCell"/>
</dbReference>
<dbReference type="PANTHER" id="PTHR13204">
    <property type="entry name" value="PTD012 PROTEIN"/>
    <property type="match status" value="1"/>
</dbReference>
<dbReference type="PANTHER" id="PTHR13204:SF1">
    <property type="entry name" value="ESTER HYDROLASE C11ORF54"/>
    <property type="match status" value="1"/>
</dbReference>
<protein>
    <recommendedName>
        <fullName evidence="8">DUF1907 domain-containing protein</fullName>
    </recommendedName>
</protein>
<evidence type="ECO:0000256" key="5">
    <source>
        <dbReference type="ARBA" id="ARBA00022833"/>
    </source>
</evidence>
<gene>
    <name evidence="9" type="ORF">LPLAT_LOCUS2649</name>
</gene>
<evidence type="ECO:0000256" key="7">
    <source>
        <dbReference type="SAM" id="MobiDB-lite"/>
    </source>
</evidence>
<dbReference type="InterPro" id="IPR015021">
    <property type="entry name" value="C11orf54_DUF1907"/>
</dbReference>
<feature type="domain" description="DUF1907" evidence="8">
    <location>
        <begin position="71"/>
        <end position="293"/>
    </location>
</feature>
<name>A0AAV2N8Q6_9HYME</name>
<evidence type="ECO:0000256" key="6">
    <source>
        <dbReference type="ARBA" id="ARBA00023242"/>
    </source>
</evidence>
<evidence type="ECO:0000256" key="4">
    <source>
        <dbReference type="ARBA" id="ARBA00022801"/>
    </source>
</evidence>
<dbReference type="GO" id="GO:0008270">
    <property type="term" value="F:zinc ion binding"/>
    <property type="evidence" value="ECO:0007669"/>
    <property type="project" value="TreeGrafter"/>
</dbReference>
<evidence type="ECO:0000256" key="1">
    <source>
        <dbReference type="ARBA" id="ARBA00004123"/>
    </source>
</evidence>
<keyword evidence="6" id="KW-0539">Nucleus</keyword>
<dbReference type="Proteomes" id="UP001497644">
    <property type="component" value="Chromosome 11"/>
</dbReference>
<feature type="region of interest" description="Disordered" evidence="7">
    <location>
        <begin position="33"/>
        <end position="53"/>
    </location>
</feature>
<dbReference type="AlphaFoldDB" id="A0AAV2N8Q6"/>
<organism evidence="9 10">
    <name type="scientific">Lasius platythorax</name>
    <dbReference type="NCBI Taxonomy" id="488582"/>
    <lineage>
        <taxon>Eukaryota</taxon>
        <taxon>Metazoa</taxon>
        <taxon>Ecdysozoa</taxon>
        <taxon>Arthropoda</taxon>
        <taxon>Hexapoda</taxon>
        <taxon>Insecta</taxon>
        <taxon>Pterygota</taxon>
        <taxon>Neoptera</taxon>
        <taxon>Endopterygota</taxon>
        <taxon>Hymenoptera</taxon>
        <taxon>Apocrita</taxon>
        <taxon>Aculeata</taxon>
        <taxon>Formicoidea</taxon>
        <taxon>Formicidae</taxon>
        <taxon>Formicinae</taxon>
        <taxon>Lasius</taxon>
        <taxon>Lasius</taxon>
    </lineage>
</organism>
<dbReference type="EMBL" id="OZ034834">
    <property type="protein sequence ID" value="CAL1676462.1"/>
    <property type="molecule type" value="Genomic_DNA"/>
</dbReference>
<evidence type="ECO:0000259" key="8">
    <source>
        <dbReference type="SMART" id="SM01168"/>
    </source>
</evidence>
<dbReference type="SMART" id="SM01168">
    <property type="entry name" value="DUF1907"/>
    <property type="match status" value="1"/>
</dbReference>
<sequence length="293" mass="33899">MEPSDRDREHNDRWNDLWKKPWERAVWNIPIESSSEDDLEDEDDDSEYEDNDFDYEDTSWNSATLIDVRDVLYKLHDYFDHFEIALVACPCLKKSPYNLDFAGLSGNMYIEESKSPINMLHPNITVPQAGPIPFRSNRNFYSDGKPGMVLKIRARGRRTDHSIITLIQSILHKRFSYKMGLGGVLLMIGGRVARHIPETFPTWLSDQYLDCNPALSAICTIVNNPVLFYQEEGELPEDGDLYYLDTNNSPTVIQNYESHCFFGNEHGLFVNDVTPKDTEYVGYFNVAEKVYRV</sequence>
<evidence type="ECO:0000256" key="3">
    <source>
        <dbReference type="ARBA" id="ARBA00022723"/>
    </source>
</evidence>
<dbReference type="SUPFAM" id="SSF117856">
    <property type="entry name" value="AF0104/ALDC/Ptd012-like"/>
    <property type="match status" value="1"/>
</dbReference>
<keyword evidence="10" id="KW-1185">Reference proteome</keyword>
<evidence type="ECO:0000313" key="10">
    <source>
        <dbReference type="Proteomes" id="UP001497644"/>
    </source>
</evidence>
<evidence type="ECO:0000313" key="9">
    <source>
        <dbReference type="EMBL" id="CAL1676462.1"/>
    </source>
</evidence>
<comment type="subunit">
    <text evidence="2">Monomer.</text>
</comment>
<proteinExistence type="predicted"/>
<keyword evidence="4" id="KW-0378">Hydrolase</keyword>
<comment type="subcellular location">
    <subcellularLocation>
        <location evidence="1">Nucleus</location>
    </subcellularLocation>
</comment>
<dbReference type="GO" id="GO:0016788">
    <property type="term" value="F:hydrolase activity, acting on ester bonds"/>
    <property type="evidence" value="ECO:0007669"/>
    <property type="project" value="TreeGrafter"/>
</dbReference>
<evidence type="ECO:0000256" key="2">
    <source>
        <dbReference type="ARBA" id="ARBA00011245"/>
    </source>
</evidence>
<accession>A0AAV2N8Q6</accession>
<reference evidence="9" key="1">
    <citation type="submission" date="2024-04" db="EMBL/GenBank/DDBJ databases">
        <authorList>
            <consortium name="Molecular Ecology Group"/>
        </authorList>
    </citation>
    <scope>NUCLEOTIDE SEQUENCE</scope>
</reference>